<organism evidence="2 3">
    <name type="scientific">Oryza sativa subsp. japonica</name>
    <name type="common">Rice</name>
    <dbReference type="NCBI Taxonomy" id="39947"/>
    <lineage>
        <taxon>Eukaryota</taxon>
        <taxon>Viridiplantae</taxon>
        <taxon>Streptophyta</taxon>
        <taxon>Embryophyta</taxon>
        <taxon>Tracheophyta</taxon>
        <taxon>Spermatophyta</taxon>
        <taxon>Magnoliopsida</taxon>
        <taxon>Liliopsida</taxon>
        <taxon>Poales</taxon>
        <taxon>Poaceae</taxon>
        <taxon>BOP clade</taxon>
        <taxon>Oryzoideae</taxon>
        <taxon>Oryzeae</taxon>
        <taxon>Oryzinae</taxon>
        <taxon>Oryza</taxon>
        <taxon>Oryza sativa</taxon>
    </lineage>
</organism>
<dbReference type="PaxDb" id="39947-A0A0P0XLJ8"/>
<reference evidence="2 3" key="3">
    <citation type="journal article" date="2013" name="Rice">
        <title>Improvement of the Oryza sativa Nipponbare reference genome using next generation sequence and optical map data.</title>
        <authorList>
            <person name="Kawahara Y."/>
            <person name="de la Bastide M."/>
            <person name="Hamilton J.P."/>
            <person name="Kanamori H."/>
            <person name="McCombie W.R."/>
            <person name="Ouyang S."/>
            <person name="Schwartz D.C."/>
            <person name="Tanaka T."/>
            <person name="Wu J."/>
            <person name="Zhou S."/>
            <person name="Childs K.L."/>
            <person name="Davidson R.M."/>
            <person name="Lin H."/>
            <person name="Quesada-Ocampo L."/>
            <person name="Vaillancourt B."/>
            <person name="Sakai H."/>
            <person name="Lee S.S."/>
            <person name="Kim J."/>
            <person name="Numa H."/>
            <person name="Itoh T."/>
            <person name="Buell C.R."/>
            <person name="Matsumoto T."/>
        </authorList>
    </citation>
    <scope>NUCLEOTIDE SEQUENCE [LARGE SCALE GENOMIC DNA]</scope>
    <source>
        <strain evidence="3">cv. Nipponbare</strain>
    </source>
</reference>
<evidence type="ECO:0000313" key="2">
    <source>
        <dbReference type="EMBL" id="BAT07413.1"/>
    </source>
</evidence>
<name>A0A0P0XLJ8_ORYSJ</name>
<reference evidence="3" key="1">
    <citation type="journal article" date="2005" name="Nature">
        <title>The map-based sequence of the rice genome.</title>
        <authorList>
            <consortium name="International rice genome sequencing project (IRGSP)"/>
            <person name="Matsumoto T."/>
            <person name="Wu J."/>
            <person name="Kanamori H."/>
            <person name="Katayose Y."/>
            <person name="Fujisawa M."/>
            <person name="Namiki N."/>
            <person name="Mizuno H."/>
            <person name="Yamamoto K."/>
            <person name="Antonio B.A."/>
            <person name="Baba T."/>
            <person name="Sakata K."/>
            <person name="Nagamura Y."/>
            <person name="Aoki H."/>
            <person name="Arikawa K."/>
            <person name="Arita K."/>
            <person name="Bito T."/>
            <person name="Chiden Y."/>
            <person name="Fujitsuka N."/>
            <person name="Fukunaka R."/>
            <person name="Hamada M."/>
            <person name="Harada C."/>
            <person name="Hayashi A."/>
            <person name="Hijishita S."/>
            <person name="Honda M."/>
            <person name="Hosokawa S."/>
            <person name="Ichikawa Y."/>
            <person name="Idonuma A."/>
            <person name="Iijima M."/>
            <person name="Ikeda M."/>
            <person name="Ikeno M."/>
            <person name="Ito K."/>
            <person name="Ito S."/>
            <person name="Ito T."/>
            <person name="Ito Y."/>
            <person name="Ito Y."/>
            <person name="Iwabuchi A."/>
            <person name="Kamiya K."/>
            <person name="Karasawa W."/>
            <person name="Kurita K."/>
            <person name="Katagiri S."/>
            <person name="Kikuta A."/>
            <person name="Kobayashi H."/>
            <person name="Kobayashi N."/>
            <person name="Machita K."/>
            <person name="Maehara T."/>
            <person name="Masukawa M."/>
            <person name="Mizubayashi T."/>
            <person name="Mukai Y."/>
            <person name="Nagasaki H."/>
            <person name="Nagata Y."/>
            <person name="Naito S."/>
            <person name="Nakashima M."/>
            <person name="Nakama Y."/>
            <person name="Nakamichi Y."/>
            <person name="Nakamura M."/>
            <person name="Meguro A."/>
            <person name="Negishi M."/>
            <person name="Ohta I."/>
            <person name="Ohta T."/>
            <person name="Okamoto M."/>
            <person name="Ono N."/>
            <person name="Saji S."/>
            <person name="Sakaguchi M."/>
            <person name="Sakai K."/>
            <person name="Shibata M."/>
            <person name="Shimokawa T."/>
            <person name="Song J."/>
            <person name="Takazaki Y."/>
            <person name="Terasawa K."/>
            <person name="Tsugane M."/>
            <person name="Tsuji K."/>
            <person name="Ueda S."/>
            <person name="Waki K."/>
            <person name="Yamagata H."/>
            <person name="Yamamoto M."/>
            <person name="Yamamoto S."/>
            <person name="Yamane H."/>
            <person name="Yoshiki S."/>
            <person name="Yoshihara R."/>
            <person name="Yukawa K."/>
            <person name="Zhong H."/>
            <person name="Yano M."/>
            <person name="Yuan Q."/>
            <person name="Ouyang S."/>
            <person name="Liu J."/>
            <person name="Jones K.M."/>
            <person name="Gansberger K."/>
            <person name="Moffat K."/>
            <person name="Hill J."/>
            <person name="Bera J."/>
            <person name="Fadrosh D."/>
            <person name="Jin S."/>
            <person name="Johri S."/>
            <person name="Kim M."/>
            <person name="Overton L."/>
            <person name="Reardon M."/>
            <person name="Tsitrin T."/>
            <person name="Vuong H."/>
            <person name="Weaver B."/>
            <person name="Ciecko A."/>
            <person name="Tallon L."/>
            <person name="Jackson J."/>
            <person name="Pai G."/>
            <person name="Aken S.V."/>
            <person name="Utterback T."/>
            <person name="Reidmuller S."/>
            <person name="Feldblyum T."/>
            <person name="Hsiao J."/>
            <person name="Zismann V."/>
            <person name="Iobst S."/>
            <person name="de Vazeille A.R."/>
            <person name="Buell C.R."/>
            <person name="Ying K."/>
            <person name="Li Y."/>
            <person name="Lu T."/>
            <person name="Huang Y."/>
            <person name="Zhao Q."/>
            <person name="Feng Q."/>
            <person name="Zhang L."/>
            <person name="Zhu J."/>
            <person name="Weng Q."/>
            <person name="Mu J."/>
            <person name="Lu Y."/>
            <person name="Fan D."/>
            <person name="Liu Y."/>
            <person name="Guan J."/>
            <person name="Zhang Y."/>
            <person name="Yu S."/>
            <person name="Liu X."/>
            <person name="Zhang Y."/>
            <person name="Hong G."/>
            <person name="Han B."/>
            <person name="Choisne N."/>
            <person name="Demange N."/>
            <person name="Orjeda G."/>
            <person name="Samain S."/>
            <person name="Cattolico L."/>
            <person name="Pelletier E."/>
            <person name="Couloux A."/>
            <person name="Segurens B."/>
            <person name="Wincker P."/>
            <person name="D'Hont A."/>
            <person name="Scarpelli C."/>
            <person name="Weissenbach J."/>
            <person name="Salanoubat M."/>
            <person name="Quetier F."/>
            <person name="Yu Y."/>
            <person name="Kim H.R."/>
            <person name="Rambo T."/>
            <person name="Currie J."/>
            <person name="Collura K."/>
            <person name="Luo M."/>
            <person name="Yang T."/>
            <person name="Ammiraju J.S.S."/>
            <person name="Engler F."/>
            <person name="Soderlund C."/>
            <person name="Wing R.A."/>
            <person name="Palmer L.E."/>
            <person name="de la Bastide M."/>
            <person name="Spiegel L."/>
            <person name="Nascimento L."/>
            <person name="Zutavern T."/>
            <person name="O'Shaughnessy A."/>
            <person name="Dike S."/>
            <person name="Dedhia N."/>
            <person name="Preston R."/>
            <person name="Balija V."/>
            <person name="McCombie W.R."/>
            <person name="Chow T."/>
            <person name="Chen H."/>
            <person name="Chung M."/>
            <person name="Chen C."/>
            <person name="Shaw J."/>
            <person name="Wu H."/>
            <person name="Hsiao K."/>
            <person name="Chao Y."/>
            <person name="Chu M."/>
            <person name="Cheng C."/>
            <person name="Hour A."/>
            <person name="Lee P."/>
            <person name="Lin S."/>
            <person name="Lin Y."/>
            <person name="Liou J."/>
            <person name="Liu S."/>
            <person name="Hsing Y."/>
            <person name="Raghuvanshi S."/>
            <person name="Mohanty A."/>
            <person name="Bharti A.K."/>
            <person name="Gaur A."/>
            <person name="Gupta V."/>
            <person name="Kumar D."/>
            <person name="Ravi V."/>
            <person name="Vij S."/>
            <person name="Kapur A."/>
            <person name="Khurana P."/>
            <person name="Khurana P."/>
            <person name="Khurana J.P."/>
            <person name="Tyagi A.K."/>
            <person name="Gaikwad K."/>
            <person name="Singh A."/>
            <person name="Dalal V."/>
            <person name="Srivastava S."/>
            <person name="Dixit A."/>
            <person name="Pal A.K."/>
            <person name="Ghazi I.A."/>
            <person name="Yadav M."/>
            <person name="Pandit A."/>
            <person name="Bhargava A."/>
            <person name="Sureshbabu K."/>
            <person name="Batra K."/>
            <person name="Sharma T.R."/>
            <person name="Mohapatra T."/>
            <person name="Singh N.K."/>
            <person name="Messing J."/>
            <person name="Nelson A.B."/>
            <person name="Fuks G."/>
            <person name="Kavchok S."/>
            <person name="Keizer G."/>
            <person name="Linton E."/>
            <person name="Llaca V."/>
            <person name="Song R."/>
            <person name="Tanyolac B."/>
            <person name="Young S."/>
            <person name="Ho-Il K."/>
            <person name="Hahn J.H."/>
            <person name="Sangsakoo G."/>
            <person name="Vanavichit A."/>
            <person name="de Mattos Luiz.A.T."/>
            <person name="Zimmer P.D."/>
            <person name="Malone G."/>
            <person name="Dellagostin O."/>
            <person name="de Oliveira A.C."/>
            <person name="Bevan M."/>
            <person name="Bancroft I."/>
            <person name="Minx P."/>
            <person name="Cordum H."/>
            <person name="Wilson R."/>
            <person name="Cheng Z."/>
            <person name="Jin W."/>
            <person name="Jiang J."/>
            <person name="Leong S.A."/>
            <person name="Iwama H."/>
            <person name="Gojobori T."/>
            <person name="Itoh T."/>
            <person name="Niimura Y."/>
            <person name="Fujii Y."/>
            <person name="Habara T."/>
            <person name="Sakai H."/>
            <person name="Sato Y."/>
            <person name="Wilson G."/>
            <person name="Kumar K."/>
            <person name="McCouch S."/>
            <person name="Juretic N."/>
            <person name="Hoen D."/>
            <person name="Wright S."/>
            <person name="Bruskiewich R."/>
            <person name="Bureau T."/>
            <person name="Miyao A."/>
            <person name="Hirochika H."/>
            <person name="Nishikawa T."/>
            <person name="Kadowaki K."/>
            <person name="Sugiura M."/>
            <person name="Burr B."/>
            <person name="Sasaki T."/>
        </authorList>
    </citation>
    <scope>NUCLEOTIDE SEQUENCE [LARGE SCALE GENOMIC DNA]</scope>
    <source>
        <strain evidence="3">cv. Nipponbare</strain>
    </source>
</reference>
<evidence type="ECO:0000256" key="1">
    <source>
        <dbReference type="SAM" id="MobiDB-lite"/>
    </source>
</evidence>
<evidence type="ECO:0000313" key="3">
    <source>
        <dbReference type="Proteomes" id="UP000059680"/>
    </source>
</evidence>
<protein>
    <submittedName>
        <fullName evidence="2">Os09g0315250 protein</fullName>
    </submittedName>
</protein>
<accession>A0A0P0XLJ8</accession>
<dbReference type="InParanoid" id="A0A0P0XLJ8"/>
<keyword evidence="3" id="KW-1185">Reference proteome</keyword>
<proteinExistence type="predicted"/>
<feature type="region of interest" description="Disordered" evidence="1">
    <location>
        <begin position="51"/>
        <end position="98"/>
    </location>
</feature>
<gene>
    <name evidence="2" type="ordered locus">Os09g0315250</name>
    <name evidence="2" type="ORF">OSNPB_090315250</name>
</gene>
<dbReference type="AlphaFoldDB" id="A0A0P0XLJ8"/>
<reference evidence="2 3" key="2">
    <citation type="journal article" date="2013" name="Plant Cell Physiol.">
        <title>Rice Annotation Project Database (RAP-DB): an integrative and interactive database for rice genomics.</title>
        <authorList>
            <person name="Sakai H."/>
            <person name="Lee S.S."/>
            <person name="Tanaka T."/>
            <person name="Numa H."/>
            <person name="Kim J."/>
            <person name="Kawahara Y."/>
            <person name="Wakimoto H."/>
            <person name="Yang C.C."/>
            <person name="Iwamoto M."/>
            <person name="Abe T."/>
            <person name="Yamada Y."/>
            <person name="Muto A."/>
            <person name="Inokuchi H."/>
            <person name="Ikemura T."/>
            <person name="Matsumoto T."/>
            <person name="Sasaki T."/>
            <person name="Itoh T."/>
        </authorList>
    </citation>
    <scope>NUCLEOTIDE SEQUENCE [LARGE SCALE GENOMIC DNA]</scope>
    <source>
        <strain evidence="3">cv. Nipponbare</strain>
    </source>
</reference>
<dbReference type="Proteomes" id="UP000059680">
    <property type="component" value="Chromosome 9"/>
</dbReference>
<sequence length="98" mass="10503">MLASLRGSHRAVLTAMSCLLAPSLHHAHFGRARQAISWQFPDAAKLAAAPGCPSASLGTGPPAATSTPWRRTLHRRHSSRPRLPPPVQVAGWGWRSTP</sequence>
<dbReference type="EMBL" id="AP014965">
    <property type="protein sequence ID" value="BAT07413.1"/>
    <property type="molecule type" value="Genomic_DNA"/>
</dbReference>
<feature type="compositionally biased region" description="Basic residues" evidence="1">
    <location>
        <begin position="71"/>
        <end position="80"/>
    </location>
</feature>